<dbReference type="InterPro" id="IPR001910">
    <property type="entry name" value="Inosine/uridine_hydrolase_dom"/>
</dbReference>
<dbReference type="NCBIfam" id="NF008036">
    <property type="entry name" value="PRK10768.1"/>
    <property type="match status" value="1"/>
</dbReference>
<dbReference type="OrthoDB" id="9797882at2"/>
<evidence type="ECO:0000256" key="2">
    <source>
        <dbReference type="ARBA" id="ARBA00023295"/>
    </source>
</evidence>
<reference evidence="5" key="1">
    <citation type="submission" date="2017-01" db="EMBL/GenBank/DDBJ databases">
        <authorList>
            <person name="Varghese N."/>
            <person name="Submissions S."/>
        </authorList>
    </citation>
    <scope>NUCLEOTIDE SEQUENCE [LARGE SCALE GENOMIC DNA]</scope>
    <source>
        <strain evidence="5">ATCC 700103</strain>
    </source>
</reference>
<dbReference type="AlphaFoldDB" id="A0A1N6ZGX5"/>
<keyword evidence="2" id="KW-0326">Glycosidase</keyword>
<protein>
    <submittedName>
        <fullName evidence="4">Non-specific riboncleoside hydrolase</fullName>
    </submittedName>
</protein>
<dbReference type="InterPro" id="IPR023186">
    <property type="entry name" value="IUNH"/>
</dbReference>
<dbReference type="RefSeq" id="WP_084566188.1">
    <property type="nucleotide sequence ID" value="NZ_FTNC01000018.1"/>
</dbReference>
<proteinExistence type="predicted"/>
<dbReference type="Pfam" id="PF01156">
    <property type="entry name" value="IU_nuc_hydro"/>
    <property type="match status" value="1"/>
</dbReference>
<dbReference type="GO" id="GO:0008477">
    <property type="term" value="F:purine nucleosidase activity"/>
    <property type="evidence" value="ECO:0007669"/>
    <property type="project" value="TreeGrafter"/>
</dbReference>
<dbReference type="STRING" id="56779.SAMN05421834_11812"/>
<sequence>MKRKIIIDTDPGIDDAAALSIALNNPELEVLMLSTVAGNVNLDYTTENAKKILDFFEKDTPLARGNSLPLLREYEDASQFHGETGMNGYDFPTSERHVLPQHSAVAMKEMILKSKDKVTLITIGPLTNAALLLSMYPEVKDKIEEIVIMGGSTIGGNTNTAAEFNIKVDPHAAQMVINSGLPVTIFGLRVTTRALLSKADIEKIKELGEAGEMLHSLFSHYRGGDIYGPGLMMHDICTICYLLEPEIFDYQETQLEVALDGPAAGTTVADLYSRYTEEKNVKLAVDIDQQKFRDWVTAEISKLK</sequence>
<evidence type="ECO:0000313" key="4">
    <source>
        <dbReference type="EMBL" id="SIR26027.1"/>
    </source>
</evidence>
<dbReference type="Proteomes" id="UP000185669">
    <property type="component" value="Unassembled WGS sequence"/>
</dbReference>
<dbReference type="GO" id="GO:0006152">
    <property type="term" value="P:purine nucleoside catabolic process"/>
    <property type="evidence" value="ECO:0007669"/>
    <property type="project" value="TreeGrafter"/>
</dbReference>
<dbReference type="CDD" id="cd02651">
    <property type="entry name" value="nuc_hydro_IU_UC_XIUA"/>
    <property type="match status" value="1"/>
</dbReference>
<evidence type="ECO:0000259" key="3">
    <source>
        <dbReference type="Pfam" id="PF01156"/>
    </source>
</evidence>
<accession>A0A1N6ZGX5</accession>
<organism evidence="4 5">
    <name type="scientific">Halanaerobium kushneri</name>
    <dbReference type="NCBI Taxonomy" id="56779"/>
    <lineage>
        <taxon>Bacteria</taxon>
        <taxon>Bacillati</taxon>
        <taxon>Bacillota</taxon>
        <taxon>Clostridia</taxon>
        <taxon>Halanaerobiales</taxon>
        <taxon>Halanaerobiaceae</taxon>
        <taxon>Halanaerobium</taxon>
    </lineage>
</organism>
<gene>
    <name evidence="4" type="ORF">SAMN05421834_11812</name>
</gene>
<dbReference type="PANTHER" id="PTHR12304:SF15">
    <property type="entry name" value="NON-SPECIFIC RIBONUCLEOSIDE HYDROLASE RIHC"/>
    <property type="match status" value="1"/>
</dbReference>
<dbReference type="GO" id="GO:0005829">
    <property type="term" value="C:cytosol"/>
    <property type="evidence" value="ECO:0007669"/>
    <property type="project" value="TreeGrafter"/>
</dbReference>
<keyword evidence="1 4" id="KW-0378">Hydrolase</keyword>
<dbReference type="SUPFAM" id="SSF53590">
    <property type="entry name" value="Nucleoside hydrolase"/>
    <property type="match status" value="1"/>
</dbReference>
<dbReference type="InterPro" id="IPR036452">
    <property type="entry name" value="Ribo_hydro-like"/>
</dbReference>
<dbReference type="Gene3D" id="3.90.245.10">
    <property type="entry name" value="Ribonucleoside hydrolase-like"/>
    <property type="match status" value="1"/>
</dbReference>
<dbReference type="EMBL" id="FTNC01000018">
    <property type="protein sequence ID" value="SIR26027.1"/>
    <property type="molecule type" value="Genomic_DNA"/>
</dbReference>
<dbReference type="PANTHER" id="PTHR12304">
    <property type="entry name" value="INOSINE-URIDINE PREFERRING NUCLEOSIDE HYDROLASE"/>
    <property type="match status" value="1"/>
</dbReference>
<evidence type="ECO:0000313" key="5">
    <source>
        <dbReference type="Proteomes" id="UP000185669"/>
    </source>
</evidence>
<feature type="domain" description="Inosine/uridine-preferring nucleoside hydrolase" evidence="3">
    <location>
        <begin position="5"/>
        <end position="294"/>
    </location>
</feature>
<name>A0A1N6ZGX5_9FIRM</name>
<keyword evidence="5" id="KW-1185">Reference proteome</keyword>
<evidence type="ECO:0000256" key="1">
    <source>
        <dbReference type="ARBA" id="ARBA00022801"/>
    </source>
</evidence>